<evidence type="ECO:0000313" key="2">
    <source>
        <dbReference type="EMBL" id="CAK9438790.1"/>
    </source>
</evidence>
<keyword evidence="3" id="KW-1185">Reference proteome</keyword>
<dbReference type="PANTHER" id="PTHR47657:SF7">
    <property type="entry name" value="STEROL REGULATORY ELEMENT-BINDING PROTEIN ECM22"/>
    <property type="match status" value="1"/>
</dbReference>
<dbReference type="Gene3D" id="4.10.240.10">
    <property type="entry name" value="Zn(2)-C6 fungal-type DNA-binding domain"/>
    <property type="match status" value="1"/>
</dbReference>
<feature type="domain" description="Zn(2)-C6 fungal-type" evidence="1">
    <location>
        <begin position="18"/>
        <end position="49"/>
    </location>
</feature>
<accession>A0ABP0ZRG9</accession>
<dbReference type="Pfam" id="PF00172">
    <property type="entry name" value="Zn_clus"/>
    <property type="match status" value="1"/>
</dbReference>
<reference evidence="2 3" key="1">
    <citation type="submission" date="2024-03" db="EMBL/GenBank/DDBJ databases">
        <authorList>
            <person name="Brejova B."/>
        </authorList>
    </citation>
    <scope>NUCLEOTIDE SEQUENCE [LARGE SCALE GENOMIC DNA]</scope>
    <source>
        <strain evidence="2 3">CBS 14171</strain>
    </source>
</reference>
<dbReference type="PROSITE" id="PS00463">
    <property type="entry name" value="ZN2_CY6_FUNGAL_1"/>
    <property type="match status" value="1"/>
</dbReference>
<evidence type="ECO:0000259" key="1">
    <source>
        <dbReference type="PROSITE" id="PS50048"/>
    </source>
</evidence>
<dbReference type="SMART" id="SM00066">
    <property type="entry name" value="GAL4"/>
    <property type="match status" value="1"/>
</dbReference>
<dbReference type="InterPro" id="IPR001138">
    <property type="entry name" value="Zn2Cys6_DnaBD"/>
</dbReference>
<protein>
    <recommendedName>
        <fullName evidence="1">Zn(2)-C6 fungal-type domain-containing protein</fullName>
    </recommendedName>
</protein>
<dbReference type="PANTHER" id="PTHR47657">
    <property type="entry name" value="STEROL REGULATORY ELEMENT-BINDING PROTEIN ECM22"/>
    <property type="match status" value="1"/>
</dbReference>
<sequence>MAKPKPTQRRRHTNSKLGCLNCKKKKIRCDERLPSCQNCLKGKGDTCSYLSLSNNDIEKLKLTHSLRNSQNKLLQRSFRLPATSSSQVPKSSHMKLFSPVHDYFATSKNDDGGSVLEFKFELANLPIWIPRIHYPPLQYNNLSMQDFTGEFKVMNDDILSDADSEEQMASTGVLPQGFDYKMTFKRINRSAFVKVDKRVTMVPRIVTDFSHYIVRGENVLLDYMSDLTLKKYHDPVLTCGFQCLGEIIILNSHRQYPQRTQDSFLNSLDTRALELFSSGQKALDQEMKRISRHSDQYPFEKVGEDIELVAYASHLFTFSLLMMGGGMQAFFNAQKYAMLGFEVYTKLIEQNPSNMRPIINFLQSNLQHNLISINIPSYYPQFLFEIESNLSSLEFIYTDSASFTNVEEINQSLSTLQAQSHSLLKFLRDKVLPILFTMRNEDFITTYPPNVIFEILREWHSICPSQAMAYNPRIDNHHYDESVFLKDISTPLYTYFFAIAASLDAIFPACKYLFSLTFILPTAGKLNEKDTLTVCKYNRYTQEFFSQRIDEMLQRHICYASRLFAFFKRRFIFYNNYLQWSNYYDRVELVQNRFQARKVVNVKETAIQSFNTTLIRPEHYPTRDKSVGQDVMSYVSFNREDDSVVKNLYARNIETLNIFNESMLLQYDYETMLLLKDYRPLDDCDEFTRALLSFKDIRDYFEDKVKIINYLSDT</sequence>
<dbReference type="Proteomes" id="UP001497383">
    <property type="component" value="Chromosome 3"/>
</dbReference>
<dbReference type="InterPro" id="IPR052400">
    <property type="entry name" value="Zn2-C6_fungal_TF"/>
</dbReference>
<dbReference type="CDD" id="cd00067">
    <property type="entry name" value="GAL4"/>
    <property type="match status" value="1"/>
</dbReference>
<gene>
    <name evidence="2" type="ORF">LODBEIA_P30140</name>
</gene>
<proteinExistence type="predicted"/>
<dbReference type="SUPFAM" id="SSF57701">
    <property type="entry name" value="Zn2/Cys6 DNA-binding domain"/>
    <property type="match status" value="1"/>
</dbReference>
<name>A0ABP0ZRG9_9ASCO</name>
<dbReference type="GeneID" id="92208210"/>
<dbReference type="PROSITE" id="PS50048">
    <property type="entry name" value="ZN2_CY6_FUNGAL_2"/>
    <property type="match status" value="1"/>
</dbReference>
<dbReference type="RefSeq" id="XP_066829952.1">
    <property type="nucleotide sequence ID" value="XM_066973078.1"/>
</dbReference>
<organism evidence="2 3">
    <name type="scientific">Lodderomyces beijingensis</name>
    <dbReference type="NCBI Taxonomy" id="1775926"/>
    <lineage>
        <taxon>Eukaryota</taxon>
        <taxon>Fungi</taxon>
        <taxon>Dikarya</taxon>
        <taxon>Ascomycota</taxon>
        <taxon>Saccharomycotina</taxon>
        <taxon>Pichiomycetes</taxon>
        <taxon>Debaryomycetaceae</taxon>
        <taxon>Candida/Lodderomyces clade</taxon>
        <taxon>Lodderomyces</taxon>
    </lineage>
</organism>
<dbReference type="EMBL" id="OZ022407">
    <property type="protein sequence ID" value="CAK9438790.1"/>
    <property type="molecule type" value="Genomic_DNA"/>
</dbReference>
<dbReference type="InterPro" id="IPR036864">
    <property type="entry name" value="Zn2-C6_fun-type_DNA-bd_sf"/>
</dbReference>
<evidence type="ECO:0000313" key="3">
    <source>
        <dbReference type="Proteomes" id="UP001497383"/>
    </source>
</evidence>